<proteinExistence type="predicted"/>
<organism evidence="1 2">
    <name type="scientific">Vermiconidia calcicola</name>
    <dbReference type="NCBI Taxonomy" id="1690605"/>
    <lineage>
        <taxon>Eukaryota</taxon>
        <taxon>Fungi</taxon>
        <taxon>Dikarya</taxon>
        <taxon>Ascomycota</taxon>
        <taxon>Pezizomycotina</taxon>
        <taxon>Dothideomycetes</taxon>
        <taxon>Dothideomycetidae</taxon>
        <taxon>Mycosphaerellales</taxon>
        <taxon>Extremaceae</taxon>
        <taxon>Vermiconidia</taxon>
    </lineage>
</organism>
<comment type="caution">
    <text evidence="1">The sequence shown here is derived from an EMBL/GenBank/DDBJ whole genome shotgun (WGS) entry which is preliminary data.</text>
</comment>
<keyword evidence="2" id="KW-1185">Reference proteome</keyword>
<evidence type="ECO:0000313" key="2">
    <source>
        <dbReference type="Proteomes" id="UP001281147"/>
    </source>
</evidence>
<sequence>MTISAALDRYWRLDSYDELKVDGLKRVLSSRGFKYRFLDRSRRFELVRRLQRLGCGSPVYDKIPPGVLQKFIQQRGLKEVLLMGLSEKNRALVVTLEDADDQPKFHRFMDLPAELRSRIYDYYTASFPQVLRMPTQPPLARVSRQMRQEVLPVFYSRQTFTITYHQIATYQLKLSADSSLFLHNLAPRQISNVRRLQISLRDPRSKEEADFRCIIDLRRSATSAITVKASSGSEMKAVLKKLEDLIGGLGTKGGRKAFQMRDVHNLRRAVETGLVLGDSESDAESE</sequence>
<dbReference type="Proteomes" id="UP001281147">
    <property type="component" value="Unassembled WGS sequence"/>
</dbReference>
<name>A0ACC3NTN3_9PEZI</name>
<evidence type="ECO:0000313" key="1">
    <source>
        <dbReference type="EMBL" id="KAK3722723.1"/>
    </source>
</evidence>
<dbReference type="EMBL" id="JAUTXU010000012">
    <property type="protein sequence ID" value="KAK3722723.1"/>
    <property type="molecule type" value="Genomic_DNA"/>
</dbReference>
<gene>
    <name evidence="1" type="ORF">LTR37_002294</name>
</gene>
<accession>A0ACC3NTN3</accession>
<protein>
    <submittedName>
        <fullName evidence="1">Uncharacterized protein</fullName>
    </submittedName>
</protein>
<reference evidence="1" key="1">
    <citation type="submission" date="2023-07" db="EMBL/GenBank/DDBJ databases">
        <title>Black Yeasts Isolated from many extreme environments.</title>
        <authorList>
            <person name="Coleine C."/>
            <person name="Stajich J.E."/>
            <person name="Selbmann L."/>
        </authorList>
    </citation>
    <scope>NUCLEOTIDE SEQUENCE</scope>
    <source>
        <strain evidence="1">CCFEE 5714</strain>
    </source>
</reference>